<keyword evidence="1" id="KW-1133">Transmembrane helix</keyword>
<feature type="transmembrane region" description="Helical" evidence="1">
    <location>
        <begin position="85"/>
        <end position="104"/>
    </location>
</feature>
<keyword evidence="1" id="KW-0812">Transmembrane</keyword>
<organism evidence="2">
    <name type="scientific">Rhodanobacter sp. FW102-FHT14D07</name>
    <dbReference type="NCBI Taxonomy" id="3351462"/>
    <lineage>
        <taxon>Bacteria</taxon>
        <taxon>Pseudomonadati</taxon>
        <taxon>Pseudomonadota</taxon>
        <taxon>Gammaproteobacteria</taxon>
        <taxon>Lysobacterales</taxon>
        <taxon>Rhodanobacteraceae</taxon>
        <taxon>Rhodanobacter</taxon>
    </lineage>
</organism>
<sequence length="105" mass="11360">MTIQSRSTYAGWNKVLKILSATQLCVALAFGAVYAWHISRVGAHARTHILVSSWIAWGFVFASLVVVAGSLSMRRLASSAGVRPAAIWPVAFAWLIIAGVWMTSD</sequence>
<proteinExistence type="predicted"/>
<gene>
    <name evidence="2" type="ORF">ACFYG5_15745</name>
</gene>
<dbReference type="EMBL" id="CP170721">
    <property type="protein sequence ID" value="XIA18000.1"/>
    <property type="molecule type" value="Genomic_DNA"/>
</dbReference>
<name>A0AB74UUG4_9GAMM</name>
<dbReference type="RefSeq" id="WP_395120880.1">
    <property type="nucleotide sequence ID" value="NZ_CP170721.1"/>
</dbReference>
<dbReference type="AlphaFoldDB" id="A0AB74UUG4"/>
<keyword evidence="1" id="KW-0472">Membrane</keyword>
<protein>
    <submittedName>
        <fullName evidence="2">Uncharacterized protein</fullName>
    </submittedName>
</protein>
<accession>A0AB74UUG4</accession>
<feature type="transmembrane region" description="Helical" evidence="1">
    <location>
        <begin position="51"/>
        <end position="73"/>
    </location>
</feature>
<reference evidence="2" key="1">
    <citation type="submission" date="2024-10" db="EMBL/GenBank/DDBJ databases">
        <authorList>
            <person name="Lesea H.P."/>
            <person name="Kuehl J.V."/>
            <person name="Chandonia J.-M."/>
        </authorList>
    </citation>
    <scope>NUCLEOTIDE SEQUENCE</scope>
    <source>
        <strain evidence="2">FW102-FHT14D07</strain>
    </source>
</reference>
<evidence type="ECO:0000313" key="2">
    <source>
        <dbReference type="EMBL" id="XIA18000.1"/>
    </source>
</evidence>
<evidence type="ECO:0000256" key="1">
    <source>
        <dbReference type="SAM" id="Phobius"/>
    </source>
</evidence>